<feature type="transmembrane region" description="Helical" evidence="1">
    <location>
        <begin position="68"/>
        <end position="85"/>
    </location>
</feature>
<dbReference type="RefSeq" id="WP_104528691.1">
    <property type="nucleotide sequence ID" value="NZ_POQT01000016.1"/>
</dbReference>
<organism evidence="2 3">
    <name type="scientific">Blastococcus saxobsidens</name>
    <dbReference type="NCBI Taxonomy" id="138336"/>
    <lineage>
        <taxon>Bacteria</taxon>
        <taxon>Bacillati</taxon>
        <taxon>Actinomycetota</taxon>
        <taxon>Actinomycetes</taxon>
        <taxon>Geodermatophilales</taxon>
        <taxon>Geodermatophilaceae</taxon>
        <taxon>Blastococcus</taxon>
    </lineage>
</organism>
<reference evidence="2 3" key="1">
    <citation type="submission" date="2019-02" db="EMBL/GenBank/DDBJ databases">
        <title>Sequencing the genomes of 1000 actinobacteria strains.</title>
        <authorList>
            <person name="Klenk H.-P."/>
        </authorList>
    </citation>
    <scope>NUCLEOTIDE SEQUENCE [LARGE SCALE GENOMIC DNA]</scope>
    <source>
        <strain evidence="2 3">DSM 44509</strain>
    </source>
</reference>
<keyword evidence="1" id="KW-0812">Transmembrane</keyword>
<evidence type="ECO:0000256" key="1">
    <source>
        <dbReference type="SAM" id="Phobius"/>
    </source>
</evidence>
<proteinExistence type="predicted"/>
<protein>
    <recommendedName>
        <fullName evidence="4">Integral membrane protein</fullName>
    </recommendedName>
</protein>
<dbReference type="EMBL" id="SHKV01000001">
    <property type="protein sequence ID" value="RZU30608.1"/>
    <property type="molecule type" value="Genomic_DNA"/>
</dbReference>
<evidence type="ECO:0000313" key="2">
    <source>
        <dbReference type="EMBL" id="RZU30608.1"/>
    </source>
</evidence>
<accession>A0A4Q7Y279</accession>
<comment type="caution">
    <text evidence="2">The sequence shown here is derived from an EMBL/GenBank/DDBJ whole genome shotgun (WGS) entry which is preliminary data.</text>
</comment>
<name>A0A4Q7Y279_9ACTN</name>
<evidence type="ECO:0008006" key="4">
    <source>
        <dbReference type="Google" id="ProtNLM"/>
    </source>
</evidence>
<dbReference type="OrthoDB" id="3830423at2"/>
<keyword evidence="1" id="KW-0472">Membrane</keyword>
<keyword evidence="3" id="KW-1185">Reference proteome</keyword>
<sequence length="124" mass="13113">MEFVRLLLVVVHIIGLSLIIGPFLFQVSRKANFQPGLLQIGALVQLVSGLALVGIREAGDLPVDHAKIGVKLVVTVLAVVTVFLAARKQRAAAAGQADPKSPLPFFHATGALAILNVFVAVLWT</sequence>
<dbReference type="Proteomes" id="UP000292507">
    <property type="component" value="Unassembled WGS sequence"/>
</dbReference>
<feature type="transmembrane region" description="Helical" evidence="1">
    <location>
        <begin position="6"/>
        <end position="25"/>
    </location>
</feature>
<feature type="transmembrane region" description="Helical" evidence="1">
    <location>
        <begin position="105"/>
        <end position="123"/>
    </location>
</feature>
<gene>
    <name evidence="2" type="ORF">BKA19_0228</name>
</gene>
<dbReference type="AlphaFoldDB" id="A0A4Q7Y279"/>
<evidence type="ECO:0000313" key="3">
    <source>
        <dbReference type="Proteomes" id="UP000292507"/>
    </source>
</evidence>
<feature type="transmembrane region" description="Helical" evidence="1">
    <location>
        <begin position="37"/>
        <end position="56"/>
    </location>
</feature>
<keyword evidence="1" id="KW-1133">Transmembrane helix</keyword>